<keyword evidence="6" id="KW-1185">Reference proteome</keyword>
<proteinExistence type="predicted"/>
<dbReference type="EMBL" id="JAGEUA010000010">
    <property type="protein sequence ID" value="KAL0963359.1"/>
    <property type="molecule type" value="Genomic_DNA"/>
</dbReference>
<evidence type="ECO:0000313" key="5">
    <source>
        <dbReference type="EMBL" id="KAL0963359.1"/>
    </source>
</evidence>
<dbReference type="SMART" id="SM00908">
    <property type="entry name" value="Gal-bind_lectin"/>
    <property type="match status" value="1"/>
</dbReference>
<dbReference type="FunFam" id="2.60.120.200:FF:000021">
    <property type="entry name" value="Galectin"/>
    <property type="match status" value="1"/>
</dbReference>
<dbReference type="PANTHER" id="PTHR11346">
    <property type="entry name" value="GALECTIN"/>
    <property type="match status" value="1"/>
</dbReference>
<dbReference type="InterPro" id="IPR044156">
    <property type="entry name" value="Galectin-like"/>
</dbReference>
<dbReference type="InterPro" id="IPR001079">
    <property type="entry name" value="Galectin_CRD"/>
</dbReference>
<comment type="caution">
    <text evidence="5">The sequence shown here is derived from an EMBL/GenBank/DDBJ whole genome shotgun (WGS) entry which is preliminary data.</text>
</comment>
<organism evidence="5 6">
    <name type="scientific">Umbra pygmaea</name>
    <name type="common">Eastern mudminnow</name>
    <dbReference type="NCBI Taxonomy" id="75934"/>
    <lineage>
        <taxon>Eukaryota</taxon>
        <taxon>Metazoa</taxon>
        <taxon>Chordata</taxon>
        <taxon>Craniata</taxon>
        <taxon>Vertebrata</taxon>
        <taxon>Euteleostomi</taxon>
        <taxon>Actinopterygii</taxon>
        <taxon>Neopterygii</taxon>
        <taxon>Teleostei</taxon>
        <taxon>Protacanthopterygii</taxon>
        <taxon>Esociformes</taxon>
        <taxon>Umbridae</taxon>
        <taxon>Umbra</taxon>
    </lineage>
</organism>
<dbReference type="InterPro" id="IPR013320">
    <property type="entry name" value="ConA-like_dom_sf"/>
</dbReference>
<sequence length="162" mass="18073">ACPPSPSGRRPSGFYGAASPEDTETCDSSKELELKDVKLRAGDHVEVKGKIKQNAQRFQIDLGCDSDNLALHFNPRFQDGSNDALLVCNSKCDGCWGVEHREEQLHLQRGSSVKIVVKLTGDMFEMELPDGQEIQFPNRQSLDVITYVRIRGDFKFTGIKLC</sequence>
<dbReference type="Proteomes" id="UP001557470">
    <property type="component" value="Unassembled WGS sequence"/>
</dbReference>
<evidence type="ECO:0000313" key="6">
    <source>
        <dbReference type="Proteomes" id="UP001557470"/>
    </source>
</evidence>
<gene>
    <name evidence="5" type="ORF">UPYG_G00305320</name>
</gene>
<evidence type="ECO:0000256" key="1">
    <source>
        <dbReference type="ARBA" id="ARBA00022734"/>
    </source>
</evidence>
<feature type="region of interest" description="Disordered" evidence="3">
    <location>
        <begin position="1"/>
        <end position="29"/>
    </location>
</feature>
<dbReference type="GO" id="GO:0030246">
    <property type="term" value="F:carbohydrate binding"/>
    <property type="evidence" value="ECO:0007669"/>
    <property type="project" value="UniProtKB-UniRule"/>
</dbReference>
<keyword evidence="1 2" id="KW-0430">Lectin</keyword>
<dbReference type="CDD" id="cd00070">
    <property type="entry name" value="GLECT"/>
    <property type="match status" value="1"/>
</dbReference>
<dbReference type="SUPFAM" id="SSF49899">
    <property type="entry name" value="Concanavalin A-like lectins/glucanases"/>
    <property type="match status" value="1"/>
</dbReference>
<dbReference type="Pfam" id="PF00337">
    <property type="entry name" value="Gal-bind_lectin"/>
    <property type="match status" value="1"/>
</dbReference>
<reference evidence="5 6" key="1">
    <citation type="submission" date="2024-06" db="EMBL/GenBank/DDBJ databases">
        <authorList>
            <person name="Pan Q."/>
            <person name="Wen M."/>
            <person name="Jouanno E."/>
            <person name="Zahm M."/>
            <person name="Klopp C."/>
            <person name="Cabau C."/>
            <person name="Louis A."/>
            <person name="Berthelot C."/>
            <person name="Parey E."/>
            <person name="Roest Crollius H."/>
            <person name="Montfort J."/>
            <person name="Robinson-Rechavi M."/>
            <person name="Bouchez O."/>
            <person name="Lampietro C."/>
            <person name="Lopez Roques C."/>
            <person name="Donnadieu C."/>
            <person name="Postlethwait J."/>
            <person name="Bobe J."/>
            <person name="Verreycken H."/>
            <person name="Guiguen Y."/>
        </authorList>
    </citation>
    <scope>NUCLEOTIDE SEQUENCE [LARGE SCALE GENOMIC DNA]</scope>
    <source>
        <strain evidence="5">Up_M1</strain>
        <tissue evidence="5">Testis</tissue>
    </source>
</reference>
<protein>
    <recommendedName>
        <fullName evidence="2">Galectin</fullName>
    </recommendedName>
</protein>
<feature type="non-terminal residue" evidence="5">
    <location>
        <position position="1"/>
    </location>
</feature>
<dbReference type="PANTHER" id="PTHR11346:SF104">
    <property type="entry name" value="GALECTIN-2"/>
    <property type="match status" value="1"/>
</dbReference>
<evidence type="ECO:0000256" key="2">
    <source>
        <dbReference type="RuleBase" id="RU102079"/>
    </source>
</evidence>
<accession>A0ABD0VYJ9</accession>
<dbReference type="Gene3D" id="2.60.120.200">
    <property type="match status" value="1"/>
</dbReference>
<dbReference type="SMART" id="SM00276">
    <property type="entry name" value="GLECT"/>
    <property type="match status" value="1"/>
</dbReference>
<dbReference type="AlphaFoldDB" id="A0ABD0VYJ9"/>
<dbReference type="PROSITE" id="PS51304">
    <property type="entry name" value="GALECTIN"/>
    <property type="match status" value="1"/>
</dbReference>
<evidence type="ECO:0000259" key="4">
    <source>
        <dbReference type="PROSITE" id="PS51304"/>
    </source>
</evidence>
<evidence type="ECO:0000256" key="3">
    <source>
        <dbReference type="SAM" id="MobiDB-lite"/>
    </source>
</evidence>
<feature type="domain" description="Galectin" evidence="4">
    <location>
        <begin position="31"/>
        <end position="162"/>
    </location>
</feature>
<name>A0ABD0VYJ9_UMBPY</name>